<dbReference type="KEGG" id="tpaf:A3L08_06965"/>
<keyword evidence="2" id="KW-1185">Reference proteome</keyword>
<gene>
    <name evidence="1" type="ORF">A3L08_06965</name>
</gene>
<evidence type="ECO:0000313" key="2">
    <source>
        <dbReference type="Proteomes" id="UP000197418"/>
    </source>
</evidence>
<dbReference type="Proteomes" id="UP000197418">
    <property type="component" value="Chromosome"/>
</dbReference>
<dbReference type="EMBL" id="CP015102">
    <property type="protein sequence ID" value="ASJ07080.1"/>
    <property type="molecule type" value="Genomic_DNA"/>
</dbReference>
<dbReference type="Gene3D" id="2.60.120.180">
    <property type="match status" value="3"/>
</dbReference>
<dbReference type="GO" id="GO:0004553">
    <property type="term" value="F:hydrolase activity, hydrolyzing O-glycosyl compounds"/>
    <property type="evidence" value="ECO:0007669"/>
    <property type="project" value="InterPro"/>
</dbReference>
<dbReference type="AlphaFoldDB" id="A0A218P8L0"/>
<evidence type="ECO:0000313" key="1">
    <source>
        <dbReference type="EMBL" id="ASJ07080.1"/>
    </source>
</evidence>
<name>A0A218P8L0_9EURY</name>
<dbReference type="InterPro" id="IPR013319">
    <property type="entry name" value="GH11/12"/>
</dbReference>
<reference evidence="1 2" key="1">
    <citation type="submission" date="2016-04" db="EMBL/GenBank/DDBJ databases">
        <title>Complete genome sequence of Thermococcus pacificus type strain P4.</title>
        <authorList>
            <person name="Oger P.M."/>
        </authorList>
    </citation>
    <scope>NUCLEOTIDE SEQUENCE [LARGE SCALE GENOMIC DNA]</scope>
    <source>
        <strain evidence="1 2">P-4</strain>
    </source>
</reference>
<protein>
    <submittedName>
        <fullName evidence="1">Uncharacterized protein</fullName>
    </submittedName>
</protein>
<sequence>MGHFRKILGIWMALIILGTYVSGLTLPEARQIADNAESGDVALQWVPGAWPGELVTRKDGTTLWMETNFWNIQSGSGENYMRFIKNTEEVAFYVNMSGVVTNWGGNAFATPNVIFAGRAPAQWWGNKPTVGGYSWFSLPLGGDQINTLGSVWAKVDFELAKSPETLSRTGIIMWFEQPNGAPLGEVYIAFSDDYGGIVNTQWPPTDIGTITQTVYINGQARKVVFKIQRTWNWDHFVLEFIPDQEIPEGTIFIDVKQFAEAAVQGIVDDPYSSWTADQITWTSIGFGTYTGSNTDKFELGWILHDARLVESPLTLKVAKEIASTAESGDIVLQWSPDNPWPGELVTGEDGTTLWMETNFWNIVSGDGESYMRFISAGDSVAFYVNLSNVQTRWGGIAWATPAVVFAGRVPPSVTDGNELPSAGGYDYFSLPMPAVNVSNYNKILTKIDFELVKGEGTLVRPGIIMWFERSSDNYQLAEVYVPFFDDYNGIVGAQYGPWEVGTIEATVTINGVEKNVTFTVQKAWNWNNFAFEFIPSEPIAKGSGDVTIDLRPIVDKVIEEIIADQYSDYSENDIVWSSLAFGTYSGSDGTGFNYGWILHEAKVLPPKSEGTVESRESEIFYKIYVMWNYYNYYRYNKIREAYNKLLTNLTYEIPENILNTTEELRNRAEEDYQRAFELSSQPFYGGVANPRSFAYLRRAYLSIKNAEEILDKVIKYSQLAEEYKALLDEAKARNLSDEVLAEAENAGEKAADEYQKALSLPPGDPEIIDHVNEAYRFLEYATGILRDYITSLPVLEIKDLASEQDVGDVQFTWWDQWLEKPIKRSDGTTVWMQTNFWNIVDGQGEVYMRFIDASDSFAFYVDLENVKTQWGGIAWATPEVIIAGRAPAVWWGDKPPVGGYGFFDLPMPSSEISNYDHIWVKADYKVVKKEGLVRFGLLLWFENAEGWPVAEVYVPFFDDFGGLVGVSDKTTLGGINTTVNLNGETLEVTLKGEKGWNPGEWWSFEFIPQEQLPASGEIIIDIKPVVDEVIRQLSNQEITWTSISISSYSGSEGTAFNYGWILEDARVLPPEEAPTLD</sequence>
<proteinExistence type="predicted"/>
<organism evidence="1 2">
    <name type="scientific">Thermococcus pacificus</name>
    <dbReference type="NCBI Taxonomy" id="71998"/>
    <lineage>
        <taxon>Archaea</taxon>
        <taxon>Methanobacteriati</taxon>
        <taxon>Methanobacteriota</taxon>
        <taxon>Thermococci</taxon>
        <taxon>Thermococcales</taxon>
        <taxon>Thermococcaceae</taxon>
        <taxon>Thermococcus</taxon>
    </lineage>
</organism>
<accession>A0A218P8L0</accession>